<dbReference type="Pfam" id="PF13354">
    <property type="entry name" value="Beta-lactamase2"/>
    <property type="match status" value="1"/>
</dbReference>
<organism evidence="3 4">
    <name type="scientific">Brachybacterium endophyticum</name>
    <dbReference type="NCBI Taxonomy" id="2182385"/>
    <lineage>
        <taxon>Bacteria</taxon>
        <taxon>Bacillati</taxon>
        <taxon>Actinomycetota</taxon>
        <taxon>Actinomycetes</taxon>
        <taxon>Micrococcales</taxon>
        <taxon>Dermabacteraceae</taxon>
        <taxon>Brachybacterium</taxon>
    </lineage>
</organism>
<feature type="domain" description="Beta-lactamase class A catalytic" evidence="2">
    <location>
        <begin position="48"/>
        <end position="260"/>
    </location>
</feature>
<dbReference type="InterPro" id="IPR000871">
    <property type="entry name" value="Beta-lactam_class-A"/>
</dbReference>
<proteinExistence type="predicted"/>
<dbReference type="GO" id="GO:0008800">
    <property type="term" value="F:beta-lactamase activity"/>
    <property type="evidence" value="ECO:0007669"/>
    <property type="project" value="InterPro"/>
</dbReference>
<evidence type="ECO:0000313" key="4">
    <source>
        <dbReference type="Proteomes" id="UP000245590"/>
    </source>
</evidence>
<evidence type="ECO:0000256" key="1">
    <source>
        <dbReference type="SAM" id="MobiDB-lite"/>
    </source>
</evidence>
<dbReference type="GO" id="GO:0030655">
    <property type="term" value="P:beta-lactam antibiotic catabolic process"/>
    <property type="evidence" value="ECO:0007669"/>
    <property type="project" value="InterPro"/>
</dbReference>
<dbReference type="Proteomes" id="UP000245590">
    <property type="component" value="Unassembled WGS sequence"/>
</dbReference>
<feature type="region of interest" description="Disordered" evidence="1">
    <location>
        <begin position="1"/>
        <end position="27"/>
    </location>
</feature>
<dbReference type="GO" id="GO:0046677">
    <property type="term" value="P:response to antibiotic"/>
    <property type="evidence" value="ECO:0007669"/>
    <property type="project" value="InterPro"/>
</dbReference>
<dbReference type="PANTHER" id="PTHR35333:SF3">
    <property type="entry name" value="BETA-LACTAMASE-TYPE TRANSPEPTIDASE FOLD CONTAINING PROTEIN"/>
    <property type="match status" value="1"/>
</dbReference>
<reference evidence="3 4" key="1">
    <citation type="submission" date="2018-05" db="EMBL/GenBank/DDBJ databases">
        <title>Brachybacterium sp. M1HQ-2T, whole genome shotgun sequence.</title>
        <authorList>
            <person name="Tuo L."/>
        </authorList>
    </citation>
    <scope>NUCLEOTIDE SEQUENCE [LARGE SCALE GENOMIC DNA]</scope>
    <source>
        <strain evidence="3 4">M1HQ-2</strain>
    </source>
</reference>
<gene>
    <name evidence="3" type="ORF">DEO23_01580</name>
</gene>
<dbReference type="InterPro" id="IPR045155">
    <property type="entry name" value="Beta-lactam_cat"/>
</dbReference>
<keyword evidence="4" id="KW-1185">Reference proteome</keyword>
<comment type="caution">
    <text evidence="3">The sequence shown here is derived from an EMBL/GenBank/DDBJ whole genome shotgun (WGS) entry which is preliminary data.</text>
</comment>
<dbReference type="AlphaFoldDB" id="A0A2U2RNB8"/>
<dbReference type="Gene3D" id="3.40.710.10">
    <property type="entry name" value="DD-peptidase/beta-lactamase superfamily"/>
    <property type="match status" value="1"/>
</dbReference>
<dbReference type="InterPro" id="IPR012338">
    <property type="entry name" value="Beta-lactam/transpept-like"/>
</dbReference>
<dbReference type="SUPFAM" id="SSF56601">
    <property type="entry name" value="beta-lactamase/transpeptidase-like"/>
    <property type="match status" value="1"/>
</dbReference>
<name>A0A2U2RNB8_9MICO</name>
<accession>A0A2U2RNB8</accession>
<evidence type="ECO:0000313" key="3">
    <source>
        <dbReference type="EMBL" id="PWH07362.1"/>
    </source>
</evidence>
<feature type="compositionally biased region" description="Low complexity" evidence="1">
    <location>
        <begin position="7"/>
        <end position="27"/>
    </location>
</feature>
<dbReference type="EMBL" id="QFKX01000001">
    <property type="protein sequence ID" value="PWH07362.1"/>
    <property type="molecule type" value="Genomic_DNA"/>
</dbReference>
<sequence length="285" mass="29538">MEPATPPTSTQTSSTPPSSARPSAIPTAAAPTGTAVCWCLLDGAGREASAHDPERPLYAASTIKLHVLLAALHVADDGDLDLEAEVPSTRSFTGADGRPFTLAGDHLDPTHPAEGEGIRVADLLARMIDRSSNEATDHVLSLVGPGTVTEVIGDLGLEATRVERMIGDAAALEQGLTNETCARDLARTLRVLVRGDGLSASARELARAALAAQQIRIVATGLRPEVPSFSKSGWVEGYRHDVAALGDPEGGDVRVLAVMTGGLAQARADAEITRLARALLPDLAG</sequence>
<dbReference type="PANTHER" id="PTHR35333">
    <property type="entry name" value="BETA-LACTAMASE"/>
    <property type="match status" value="1"/>
</dbReference>
<dbReference type="OrthoDB" id="9775096at2"/>
<protein>
    <submittedName>
        <fullName evidence="3">Serine hydrolase</fullName>
    </submittedName>
</protein>
<evidence type="ECO:0000259" key="2">
    <source>
        <dbReference type="Pfam" id="PF13354"/>
    </source>
</evidence>
<keyword evidence="3" id="KW-0378">Hydrolase</keyword>
<dbReference type="RefSeq" id="WP_109274246.1">
    <property type="nucleotide sequence ID" value="NZ_QFKX01000001.1"/>
</dbReference>